<dbReference type="AlphaFoldDB" id="A0AA88AIN0"/>
<proteinExistence type="predicted"/>
<dbReference type="Gramene" id="FCD_00031324-RA">
    <property type="protein sequence ID" value="FCD_00031324-RA:cds"/>
    <property type="gene ID" value="FCD_00031324"/>
</dbReference>
<name>A0AA88AIN0_FICCA</name>
<sequence>MTVVKGRSVFANLNPVEIDVVLDDSINFHRRISSPDVRIDKGDISEILDESPLAFK</sequence>
<evidence type="ECO:0000313" key="2">
    <source>
        <dbReference type="Proteomes" id="UP001187192"/>
    </source>
</evidence>
<keyword evidence="2" id="KW-1185">Reference proteome</keyword>
<protein>
    <submittedName>
        <fullName evidence="1">Uncharacterized protein</fullName>
    </submittedName>
</protein>
<evidence type="ECO:0000313" key="1">
    <source>
        <dbReference type="EMBL" id="GMN53762.1"/>
    </source>
</evidence>
<reference evidence="1" key="1">
    <citation type="submission" date="2023-07" db="EMBL/GenBank/DDBJ databases">
        <title>draft genome sequence of fig (Ficus carica).</title>
        <authorList>
            <person name="Takahashi T."/>
            <person name="Nishimura K."/>
        </authorList>
    </citation>
    <scope>NUCLEOTIDE SEQUENCE</scope>
</reference>
<gene>
    <name evidence="1" type="ORF">TIFTF001_022890</name>
</gene>
<organism evidence="1 2">
    <name type="scientific">Ficus carica</name>
    <name type="common">Common fig</name>
    <dbReference type="NCBI Taxonomy" id="3494"/>
    <lineage>
        <taxon>Eukaryota</taxon>
        <taxon>Viridiplantae</taxon>
        <taxon>Streptophyta</taxon>
        <taxon>Embryophyta</taxon>
        <taxon>Tracheophyta</taxon>
        <taxon>Spermatophyta</taxon>
        <taxon>Magnoliopsida</taxon>
        <taxon>eudicotyledons</taxon>
        <taxon>Gunneridae</taxon>
        <taxon>Pentapetalae</taxon>
        <taxon>rosids</taxon>
        <taxon>fabids</taxon>
        <taxon>Rosales</taxon>
        <taxon>Moraceae</taxon>
        <taxon>Ficeae</taxon>
        <taxon>Ficus</taxon>
    </lineage>
</organism>
<comment type="caution">
    <text evidence="1">The sequence shown here is derived from an EMBL/GenBank/DDBJ whole genome shotgun (WGS) entry which is preliminary data.</text>
</comment>
<accession>A0AA88AIN0</accession>
<dbReference type="Proteomes" id="UP001187192">
    <property type="component" value="Unassembled WGS sequence"/>
</dbReference>
<dbReference type="EMBL" id="BTGU01000048">
    <property type="protein sequence ID" value="GMN53762.1"/>
    <property type="molecule type" value="Genomic_DNA"/>
</dbReference>